<reference evidence="3 4" key="1">
    <citation type="submission" date="2024-09" db="EMBL/GenBank/DDBJ databases">
        <authorList>
            <person name="Sun Q."/>
            <person name="Mori K."/>
        </authorList>
    </citation>
    <scope>NUCLEOTIDE SEQUENCE [LARGE SCALE GENOMIC DNA]</scope>
    <source>
        <strain evidence="3 4">CCM 7706</strain>
    </source>
</reference>
<accession>A0ABV6CRR1</accession>
<dbReference type="SUPFAM" id="SSF81469">
    <property type="entry name" value="Bacterial aa3 type cytochrome c oxidase subunit IV"/>
    <property type="match status" value="1"/>
</dbReference>
<evidence type="ECO:0000256" key="1">
    <source>
        <dbReference type="SAM" id="Phobius"/>
    </source>
</evidence>
<dbReference type="RefSeq" id="WP_379486176.1">
    <property type="nucleotide sequence ID" value="NZ_JBHLWK010000006.1"/>
</dbReference>
<dbReference type="InterPro" id="IPR012422">
    <property type="entry name" value="Cyt_c_oxidase_su4_bac-aa3"/>
</dbReference>
<feature type="domain" description="Cytochrome c oxidase subunit IV bacterial aa3 type" evidence="2">
    <location>
        <begin position="2"/>
        <end position="34"/>
    </location>
</feature>
<proteinExistence type="predicted"/>
<gene>
    <name evidence="3" type="ORF">ACFFJC_03930</name>
</gene>
<dbReference type="Pfam" id="PF07835">
    <property type="entry name" value="COX4_pro_2"/>
    <property type="match status" value="1"/>
</dbReference>
<dbReference type="Gene3D" id="1.20.5.160">
    <property type="entry name" value="Bacterial aa3 type cytochrome c oxidase subunit IV"/>
    <property type="match status" value="1"/>
</dbReference>
<keyword evidence="1" id="KW-1133">Transmembrane helix</keyword>
<protein>
    <submittedName>
        <fullName evidence="3">Aa3-type cytochrome c oxidase subunit IV</fullName>
    </submittedName>
</protein>
<name>A0ABV6CRR1_9SPHN</name>
<evidence type="ECO:0000313" key="3">
    <source>
        <dbReference type="EMBL" id="MFC0203418.1"/>
    </source>
</evidence>
<sequence length="41" mass="4059">MASGNDMKAATATYNGFIKAATWGTGICIAIVAVVVGLIAS</sequence>
<dbReference type="InterPro" id="IPR036596">
    <property type="entry name" value="Cyt-C_aa3_sf"/>
</dbReference>
<keyword evidence="1" id="KW-0472">Membrane</keyword>
<evidence type="ECO:0000259" key="2">
    <source>
        <dbReference type="Pfam" id="PF07835"/>
    </source>
</evidence>
<keyword evidence="4" id="KW-1185">Reference proteome</keyword>
<feature type="transmembrane region" description="Helical" evidence="1">
    <location>
        <begin position="20"/>
        <end position="40"/>
    </location>
</feature>
<evidence type="ECO:0000313" key="4">
    <source>
        <dbReference type="Proteomes" id="UP001589798"/>
    </source>
</evidence>
<dbReference type="Proteomes" id="UP001589798">
    <property type="component" value="Unassembled WGS sequence"/>
</dbReference>
<dbReference type="EMBL" id="JBHLWK010000006">
    <property type="protein sequence ID" value="MFC0203418.1"/>
    <property type="molecule type" value="Genomic_DNA"/>
</dbReference>
<keyword evidence="1" id="KW-0812">Transmembrane</keyword>
<organism evidence="3 4">
    <name type="scientific">Novosphingobium soli</name>
    <dbReference type="NCBI Taxonomy" id="574956"/>
    <lineage>
        <taxon>Bacteria</taxon>
        <taxon>Pseudomonadati</taxon>
        <taxon>Pseudomonadota</taxon>
        <taxon>Alphaproteobacteria</taxon>
        <taxon>Sphingomonadales</taxon>
        <taxon>Sphingomonadaceae</taxon>
        <taxon>Novosphingobium</taxon>
    </lineage>
</organism>
<comment type="caution">
    <text evidence="3">The sequence shown here is derived from an EMBL/GenBank/DDBJ whole genome shotgun (WGS) entry which is preliminary data.</text>
</comment>